<dbReference type="PANTHER" id="PTHR11844:SF33">
    <property type="entry name" value="TISSUE INHIBITOR OF METALLOPROTEINASE"/>
    <property type="match status" value="1"/>
</dbReference>
<dbReference type="GO" id="GO:0031012">
    <property type="term" value="C:extracellular matrix"/>
    <property type="evidence" value="ECO:0007669"/>
    <property type="project" value="TreeGrafter"/>
</dbReference>
<evidence type="ECO:0000256" key="4">
    <source>
        <dbReference type="ARBA" id="ARBA00022608"/>
    </source>
</evidence>
<evidence type="ECO:0000313" key="12">
    <source>
        <dbReference type="Proteomes" id="UP000230066"/>
    </source>
</evidence>
<keyword evidence="6 8" id="KW-1015">Disulfide bond</keyword>
<feature type="disulfide bond" evidence="8">
    <location>
        <begin position="178"/>
        <end position="267"/>
    </location>
</feature>
<keyword evidence="3" id="KW-0964">Secreted</keyword>
<keyword evidence="5 11" id="KW-0646">Protease inhibitor</keyword>
<dbReference type="InterPro" id="IPR001820">
    <property type="entry name" value="TIMP"/>
</dbReference>
<protein>
    <submittedName>
        <fullName evidence="11">Metalloproteinase inhibitor 1</fullName>
    </submittedName>
</protein>
<dbReference type="AlphaFoldDB" id="A0A4E0RZH8"/>
<comment type="similarity">
    <text evidence="2">Belongs to the protease inhibitor I35 (TIMP) family.</text>
</comment>
<dbReference type="Pfam" id="PF00965">
    <property type="entry name" value="TIMP"/>
    <property type="match status" value="1"/>
</dbReference>
<dbReference type="Gene3D" id="2.40.50.120">
    <property type="match status" value="1"/>
</dbReference>
<comment type="caution">
    <text evidence="11">The sequence shown here is derived from an EMBL/GenBank/DDBJ whole genome shotgun (WGS) entry which is preliminary data.</text>
</comment>
<evidence type="ECO:0000256" key="9">
    <source>
        <dbReference type="SAM" id="MobiDB-lite"/>
    </source>
</evidence>
<sequence>MCILVIKLSTEWPLLAFLTLTWISSSYNVNVLITLETRRSPHQNWTLHRDRQSVWKFSPGIHNVTSSRGLDQNGQNSHSRASWELLDEPQRQNGGFRGQSYTSRPAPGRIPYLPYGVTQQQIGQRAASSKGVPGSPVYNSIPPWYADKYRRMPRDESDDSLSGMNRYPWNYQPKCRSCGRPMLQDSFCSDDFVLLVYVYKNVDASLGDKEYVVYVYQVYKDVRHQLRPNQYNRIIYRCDWFHDGPVLGQFYLITGIYLNGSPSVDSCSWKAPWSEVTRQQERYLRSRYSLFCGICKIQRVLRLDSKHHNRRDTCYVAHSPNPKEMTCRDRFSICRFKRPSRSCAFNKRTPYDICEKWLSHK</sequence>
<evidence type="ECO:0000313" key="11">
    <source>
        <dbReference type="EMBL" id="THD24742.1"/>
    </source>
</evidence>
<dbReference type="SUPFAM" id="SSF50242">
    <property type="entry name" value="TIMP-like"/>
    <property type="match status" value="1"/>
</dbReference>
<keyword evidence="4 11" id="KW-0483">Metalloprotease inhibitor</keyword>
<evidence type="ECO:0000256" key="7">
    <source>
        <dbReference type="ARBA" id="ARBA00023215"/>
    </source>
</evidence>
<dbReference type="InterPro" id="IPR008993">
    <property type="entry name" value="TIMP-like_OB-fold"/>
</dbReference>
<dbReference type="Proteomes" id="UP000230066">
    <property type="component" value="Unassembled WGS sequence"/>
</dbReference>
<proteinExistence type="inferred from homology"/>
<reference evidence="11" key="1">
    <citation type="submission" date="2019-03" db="EMBL/GenBank/DDBJ databases">
        <title>Improved annotation for the trematode Fasciola hepatica.</title>
        <authorList>
            <person name="Choi Y.-J."/>
            <person name="Martin J."/>
            <person name="Mitreva M."/>
        </authorList>
    </citation>
    <scope>NUCLEOTIDE SEQUENCE [LARGE SCALE GENOMIC DNA]</scope>
</reference>
<evidence type="ECO:0000256" key="6">
    <source>
        <dbReference type="ARBA" id="ARBA00023157"/>
    </source>
</evidence>
<feature type="compositionally biased region" description="Polar residues" evidence="9">
    <location>
        <begin position="65"/>
        <end position="80"/>
    </location>
</feature>
<feature type="disulfide bond" evidence="8">
    <location>
        <begin position="314"/>
        <end position="334"/>
    </location>
</feature>
<dbReference type="GO" id="GO:0051045">
    <property type="term" value="P:negative regulation of membrane protein ectodomain proteolysis"/>
    <property type="evidence" value="ECO:0007669"/>
    <property type="project" value="TreeGrafter"/>
</dbReference>
<feature type="disulfide bond" evidence="8">
    <location>
        <begin position="188"/>
        <end position="292"/>
    </location>
</feature>
<evidence type="ECO:0000256" key="5">
    <source>
        <dbReference type="ARBA" id="ARBA00022690"/>
    </source>
</evidence>
<organism evidence="11 12">
    <name type="scientific">Fasciola hepatica</name>
    <name type="common">Liver fluke</name>
    <dbReference type="NCBI Taxonomy" id="6192"/>
    <lineage>
        <taxon>Eukaryota</taxon>
        <taxon>Metazoa</taxon>
        <taxon>Spiralia</taxon>
        <taxon>Lophotrochozoa</taxon>
        <taxon>Platyhelminthes</taxon>
        <taxon>Trematoda</taxon>
        <taxon>Digenea</taxon>
        <taxon>Plagiorchiida</taxon>
        <taxon>Echinostomata</taxon>
        <taxon>Echinostomatoidea</taxon>
        <taxon>Fasciolidae</taxon>
        <taxon>Fasciola</taxon>
    </lineage>
</organism>
<dbReference type="PROSITE" id="PS50189">
    <property type="entry name" value="NTR"/>
    <property type="match status" value="1"/>
</dbReference>
<feature type="domain" description="NTR" evidence="10">
    <location>
        <begin position="175"/>
        <end position="292"/>
    </location>
</feature>
<dbReference type="InterPro" id="IPR027465">
    <property type="entry name" value="TIMP_C"/>
</dbReference>
<evidence type="ECO:0000259" key="10">
    <source>
        <dbReference type="PROSITE" id="PS50189"/>
    </source>
</evidence>
<keyword evidence="12" id="KW-1185">Reference proteome</keyword>
<name>A0A4E0RZH8_FASHE</name>
<feature type="region of interest" description="Disordered" evidence="9">
    <location>
        <begin position="65"/>
        <end position="104"/>
    </location>
</feature>
<evidence type="ECO:0000256" key="2">
    <source>
        <dbReference type="ARBA" id="ARBA00011027"/>
    </source>
</evidence>
<dbReference type="GO" id="GO:0002020">
    <property type="term" value="F:protease binding"/>
    <property type="evidence" value="ECO:0007669"/>
    <property type="project" value="TreeGrafter"/>
</dbReference>
<dbReference type="EMBL" id="JXXN02001453">
    <property type="protein sequence ID" value="THD24742.1"/>
    <property type="molecule type" value="Genomic_DNA"/>
</dbReference>
<dbReference type="SMART" id="SM00206">
    <property type="entry name" value="NTR"/>
    <property type="match status" value="1"/>
</dbReference>
<accession>A0A4E0RZH8</accession>
<dbReference type="GO" id="GO:0008191">
    <property type="term" value="F:metalloendopeptidase inhibitor activity"/>
    <property type="evidence" value="ECO:0007669"/>
    <property type="project" value="InterPro"/>
</dbReference>
<evidence type="ECO:0000256" key="1">
    <source>
        <dbReference type="ARBA" id="ARBA00004613"/>
    </source>
</evidence>
<dbReference type="InterPro" id="IPR001134">
    <property type="entry name" value="Netrin_domain"/>
</dbReference>
<gene>
    <name evidence="11" type="ORF">D915_004416</name>
</gene>
<feature type="disulfide bond" evidence="8">
    <location>
        <begin position="295"/>
        <end position="343"/>
    </location>
</feature>
<dbReference type="PANTHER" id="PTHR11844">
    <property type="entry name" value="METALLOPROTEASE INHIBITOR"/>
    <property type="match status" value="1"/>
</dbReference>
<comment type="subcellular location">
    <subcellularLocation>
        <location evidence="1">Secreted</location>
    </subcellularLocation>
</comment>
<dbReference type="Gene3D" id="3.90.370.10">
    <property type="entry name" value="Tissue inhibitor of metalloproteinase-1. Chain B, domain 1"/>
    <property type="match status" value="1"/>
</dbReference>
<dbReference type="GO" id="GO:0005615">
    <property type="term" value="C:extracellular space"/>
    <property type="evidence" value="ECO:0007669"/>
    <property type="project" value="TreeGrafter"/>
</dbReference>
<evidence type="ECO:0000256" key="8">
    <source>
        <dbReference type="PIRSR" id="PIRSR601820-3"/>
    </source>
</evidence>
<evidence type="ECO:0000256" key="3">
    <source>
        <dbReference type="ARBA" id="ARBA00022525"/>
    </source>
</evidence>
<keyword evidence="7" id="KW-0481">Metalloenzyme inhibitor</keyword>